<evidence type="ECO:0000313" key="1">
    <source>
        <dbReference type="EMBL" id="TNV73631.1"/>
    </source>
</evidence>
<dbReference type="Proteomes" id="UP000785679">
    <property type="component" value="Unassembled WGS sequence"/>
</dbReference>
<name>A0A8J8NFC5_HALGN</name>
<organism evidence="1 2">
    <name type="scientific">Halteria grandinella</name>
    <dbReference type="NCBI Taxonomy" id="5974"/>
    <lineage>
        <taxon>Eukaryota</taxon>
        <taxon>Sar</taxon>
        <taxon>Alveolata</taxon>
        <taxon>Ciliophora</taxon>
        <taxon>Intramacronucleata</taxon>
        <taxon>Spirotrichea</taxon>
        <taxon>Stichotrichia</taxon>
        <taxon>Sporadotrichida</taxon>
        <taxon>Halteriidae</taxon>
        <taxon>Halteria</taxon>
    </lineage>
</organism>
<protein>
    <submittedName>
        <fullName evidence="1">Uncharacterized protein</fullName>
    </submittedName>
</protein>
<sequence>MKTNHHDLKELDKRITIEGAKAKTLASGFEKVKKAIELEKKTYSTDFKKGIDQYAENIHLPPEFKKILTEYSSSLEKIAPVYDTSCKHIQNVSCNALGFLPKKYDNHKKSLKLADKVPESVHKIKDFEFDRILYTQQALLHYFNAQMLLHAKQFEMYANLFERLEEHNEAQDMAIGKYQNADWVIKELKSKGLNVSK</sequence>
<dbReference type="EMBL" id="RRYP01018455">
    <property type="protein sequence ID" value="TNV73631.1"/>
    <property type="molecule type" value="Genomic_DNA"/>
</dbReference>
<accession>A0A8J8NFC5</accession>
<comment type="caution">
    <text evidence="1">The sequence shown here is derived from an EMBL/GenBank/DDBJ whole genome shotgun (WGS) entry which is preliminary data.</text>
</comment>
<proteinExistence type="predicted"/>
<dbReference type="AlphaFoldDB" id="A0A8J8NFC5"/>
<dbReference type="OrthoDB" id="10417033at2759"/>
<keyword evidence="2" id="KW-1185">Reference proteome</keyword>
<reference evidence="1" key="1">
    <citation type="submission" date="2019-06" db="EMBL/GenBank/DDBJ databases">
        <authorList>
            <person name="Zheng W."/>
        </authorList>
    </citation>
    <scope>NUCLEOTIDE SEQUENCE</scope>
    <source>
        <strain evidence="1">QDHG01</strain>
    </source>
</reference>
<evidence type="ECO:0000313" key="2">
    <source>
        <dbReference type="Proteomes" id="UP000785679"/>
    </source>
</evidence>
<gene>
    <name evidence="1" type="ORF">FGO68_gene337</name>
</gene>